<organism evidence="1 2">
    <name type="scientific">Candidatus Planktophila vernalis</name>
    <dbReference type="NCBI Taxonomy" id="1884907"/>
    <lineage>
        <taxon>Bacteria</taxon>
        <taxon>Bacillati</taxon>
        <taxon>Actinomycetota</taxon>
        <taxon>Actinomycetes</taxon>
        <taxon>Candidatus Nanopelagicales</taxon>
        <taxon>Candidatus Nanopelagicaceae</taxon>
        <taxon>Candidatus Planktophila</taxon>
    </lineage>
</organism>
<evidence type="ECO:0000313" key="2">
    <source>
        <dbReference type="Proteomes" id="UP000217186"/>
    </source>
</evidence>
<keyword evidence="2" id="KW-1185">Reference proteome</keyword>
<gene>
    <name evidence="1" type="ORF">A7sIIA15_04665</name>
</gene>
<dbReference type="EMBL" id="CP016776">
    <property type="protein sequence ID" value="ASY20153.1"/>
    <property type="molecule type" value="Genomic_DNA"/>
</dbReference>
<dbReference type="AlphaFoldDB" id="A0A249KTL2"/>
<dbReference type="Pfam" id="PF16156">
    <property type="entry name" value="DUF4864"/>
    <property type="match status" value="1"/>
</dbReference>
<evidence type="ECO:0008006" key="3">
    <source>
        <dbReference type="Google" id="ProtNLM"/>
    </source>
</evidence>
<name>A0A249KTL2_9ACTN</name>
<accession>A0A249KTL2</accession>
<protein>
    <recommendedName>
        <fullName evidence="3">DUF4864 domain-containing protein</fullName>
    </recommendedName>
</protein>
<proteinExistence type="predicted"/>
<dbReference type="Proteomes" id="UP000217186">
    <property type="component" value="Chromosome"/>
</dbReference>
<dbReference type="InterPro" id="IPR032347">
    <property type="entry name" value="DUF4864"/>
</dbReference>
<evidence type="ECO:0000313" key="1">
    <source>
        <dbReference type="EMBL" id="ASY20153.1"/>
    </source>
</evidence>
<dbReference type="KEGG" id="pvn:A7sIIA15_04665"/>
<reference evidence="1 2" key="1">
    <citation type="submission" date="2016-07" db="EMBL/GenBank/DDBJ databases">
        <title>High microdiversification within the ubiquitous acI lineage of Actinobacteria.</title>
        <authorList>
            <person name="Neuenschwander S.M."/>
            <person name="Salcher M."/>
            <person name="Ghai R."/>
            <person name="Pernthaler J."/>
        </authorList>
    </citation>
    <scope>NUCLEOTIDE SEQUENCE [LARGE SCALE GENOMIC DNA]</scope>
    <source>
        <strain evidence="1">MMS-IIA-15</strain>
    </source>
</reference>
<sequence length="135" mass="14477">MVLLLSSCSQKPAFEELADGGCSSEQAKLVQAHISSQIDALAKKDWKLAYSYASPGFRSGVGIDQFTFIIGTQYAMLVENEGYEFGTCTIASEKLVQEIAVTSNAEITNLTYILSVEKQVLGADSATASQPKLEA</sequence>